<keyword evidence="11" id="KW-1185">Reference proteome</keyword>
<comment type="cofactor">
    <cofactor evidence="1">
        <name>pantetheine 4'-phosphate</name>
        <dbReference type="ChEBI" id="CHEBI:47942"/>
    </cofactor>
</comment>
<comment type="similarity">
    <text evidence="2">Belongs to the ATP-dependent AMP-binding enzyme family.</text>
</comment>
<evidence type="ECO:0000256" key="1">
    <source>
        <dbReference type="ARBA" id="ARBA00001957"/>
    </source>
</evidence>
<dbReference type="RefSeq" id="WP_119147752.1">
    <property type="nucleotide sequence ID" value="NZ_QXJM01000017.1"/>
</dbReference>
<dbReference type="GO" id="GO:0017000">
    <property type="term" value="P:antibiotic biosynthetic process"/>
    <property type="evidence" value="ECO:0007669"/>
    <property type="project" value="UniProtKB-KW"/>
</dbReference>
<dbReference type="FunFam" id="3.40.50.980:FF:000001">
    <property type="entry name" value="Non-ribosomal peptide synthetase"/>
    <property type="match status" value="2"/>
</dbReference>
<sequence length="2664" mass="298569">MSTNIEIEDIYPLSPLQQGMFFHSFINQDSNSYRSQMFMEFKGDFDVDLFEKSVNKIIERHQIFRTIFNNQNKDNKLLQIVIEERPTKVFFEDISALGVLEQDKLFSHFKEKDLIAKFDLFKDHLVRFYLFKTGDQSFRSIWSFHHILLDGWSVSTVASELIAIYQSLRVQKPHGLGPVTPYSQYIKWLGKQDRAAASQYWEGYLEGYELSVTLPTLGNQQSEAYMLEKMSLTLEEDLTRRLTRTANEHQVTVNTWLQTIWGVLLQTYNGVDDAVFGSVVSGRPSEIAGIEQMIGLFINTIPVRIQSRPGMTFSDLVKQVQRSSLSSAEYDYYPLYEIQASSPLKQGLVNHVMVFENYPIGEAIEQSSGQSIGFAISNVETFEQTNYDFSIMILPGKKMTIEFSYNAARIDRGMVARIRGHLQEVIGQVVETPHVGIDQLEIVTEEEKRQLLHAFNDTKASYPADQTIHGLFEEQVKKTPDHTAVVLESESLTYAELNGRANQLARVLRGKGVGADRIVGILAERSLEMIVGILGILKAGGAYLPIDPDYPAERIGYMLEDSGADILLTQKRLQGQTIGFAGEVLPVDDERLYALDDTDLDHTGSSKDLAYVIYTSGSTGKPKGVIVEHRSLVNLCEWHRNEFKITASDRSTQYAPSVFDASVWELFPYLISGSEVHLLDDVIRLDVNELNRYYHENDITITWMPPQVYEQFAALENRSLRILLTGADKVKGYQLNNYEVRNTYGPTESTVICTHYAISHNAANIPIGTPIANTKVHIVDAGGRLLQPIGIPGELCISGAGLARGYLNQPELTAEKFVANPFAPGERMYRTGDLARWLPDGNIEYLGRIDEQVKIRGHRIELGEVESALRSHESVKEATVIARKDEEGSAYLCAYFVANGNLGAAELRKHLSEMLPQYMIPSFFVRVEQMPLTPNGKLDRKALPSPEGTLERGTVYEAPRNALEETLANIWQGVLGVSAIGIADNFFELGGDSIKAIQISARLHAHHLKMEIKDLFQHPTIGELSSCLRPVGRTIDQGLVEGEVELTPIQRWFFEQNFTDRQHCNQAVMLHRKDGFDERIVREVLAKLAEHHDGLRMVYHPGSEGYTQRNRGMEGEVFHLEVRDVTGDQQAEEEVIQACATEIQASMDLGKGPLLKAGLFKTAEGDHLLLAVHHLVVDGISWRIVLEDLNTGYRQAMNGEAIRFPAKTDSYQAWAKALQGYANSGQVLEEAEYWQAVERVEVKPLRKDSEVGAGLMKDGRHVSLTLTEEQTEKLLKQVNKAYNTEINDILLTALGLAIGEWNDSKQAAIELEGHGREEIGHEVDISRTVGWFTTQYPVILEMEQSRELSYQIKTVKEHLRRIPNKGIGYGVLKYGKAAAEGRTWKLKPEVSFNYLGQFDQDVETGLFAGSRYGAGSSVSPNGERTSTLSINGMVLGGQLQLTIDYNGKAYEADTIEKLAAGYKRHLEAIIEHCADRRETEKTPSDLLFNELSIEALDQIHEAFMHVGKVDNIYPLAPLQQGMLFHHVFDPGSHAYFEQTSFEIDGYLDVGLFEKSINTLIERYDIFRTVFHYGEGNRLLQMVLRERPIQIQLADLAEYGIEEQNGVIEQFKQKDKAQGFDLSEGPLMRLALFRKGTAGYTMVWSFHHILMDGWCLSVVAKELFAIYQSLREQKPHGLGPVTPYSQYIKWLGKQDRAAASQYWEGYLEGYELSVTLPTLGNQQSEAYMLEKMSLTLEEDLTRRLTRTANEHQVTVNTWLQTIWGVLLQTYNGVDDAVFGSVVSGRPSEIAGIEQMIGLFINTIPVRIQSRPGMTFSDLVKQVQRSSLSSAEYDYYPLYEIQASSPLKQGLVNHVMVFENYPIGEAIEQSSGQSIGFAISNVETFEQTNYDFSIMILPGKKMTIEFSYNAARIDRGMVARIRGHLQEVIGQVVETPHVGIDQLEIVTEEEKRQLLHAFNDTKASYPADQTIHGLFEEQVKKTPDHTAVVLESESLTYAELNGRANQLARVLRGKGVGADRIVGILAERSLEMIVGILGILKAGGAYLPIDPDYPAERIGYMLEDSGADILLTQKRLEAQTMGFAGEVLHVDDERLYALDDTDLAHTGSSKDLAYVIYTSGSTGKPKGVMIEQDGVINALLWRKQAYGFNETHSVLQLFSYSFDGFVTSFFTPILSGARAILLQDTRNPYAIVKAIATSKVSHFICVPSLFQAIQEYLSPQDAEHLQVITLAGEKADSGVIEKTVGRYGHIEIVNEYGPTENSVVTSYLRHVERALKLTIGSPIANTKVHIVDAGGRLLQPIGVPGELCISGAGLARGYLNQPELTAEKFVANPFAPGERMYRTGDLARWLPDGNIEYLGRIDEQVKVRGHRIELGEVESALRSHESVKEATVIARKDEEGSAYLCAYFVANGNLGAAELRKRLSEMLPQYMIPSFFVRVEQMPLTPNGKLDRKALPSPEGTLERGTVYEAPRNALEETLANIWQGVLGVSAIGIADNFFELGGDSIKAIQISARLHAHHLKMEIKDLFQHPTIGELSSCLRPVGRTIDQGLVEGEVELTPIQRWFFEQNFTDRQHCNQAVMLHRKDGFDERIVREVLAKLAEHHDGLRMVYHPGSEGYTQRNRGMEGEVFHLEVRDVTGDQQAEEEVIQACATEIQASMDLGKGRC</sequence>
<dbReference type="NCBIfam" id="NF003417">
    <property type="entry name" value="PRK04813.1"/>
    <property type="match status" value="2"/>
</dbReference>
<dbReference type="GO" id="GO:0008610">
    <property type="term" value="P:lipid biosynthetic process"/>
    <property type="evidence" value="ECO:0007669"/>
    <property type="project" value="UniProtKB-ARBA"/>
</dbReference>
<feature type="domain" description="Carrier" evidence="9">
    <location>
        <begin position="958"/>
        <end position="1032"/>
    </location>
</feature>
<protein>
    <submittedName>
        <fullName evidence="10">Amino acid adenylation domain-containing protein</fullName>
    </submittedName>
</protein>
<dbReference type="CDD" id="cd19534">
    <property type="entry name" value="E_NRPS"/>
    <property type="match status" value="1"/>
</dbReference>
<dbReference type="InterPro" id="IPR010060">
    <property type="entry name" value="NRPS_synth"/>
</dbReference>
<dbReference type="FunFam" id="3.40.50.12780:FF:000012">
    <property type="entry name" value="Non-ribosomal peptide synthetase"/>
    <property type="match status" value="2"/>
</dbReference>
<dbReference type="SMART" id="SM00823">
    <property type="entry name" value="PKS_PP"/>
    <property type="match status" value="2"/>
</dbReference>
<dbReference type="InterPro" id="IPR020806">
    <property type="entry name" value="PKS_PP-bd"/>
</dbReference>
<dbReference type="PROSITE" id="PS50075">
    <property type="entry name" value="CARRIER"/>
    <property type="match status" value="2"/>
</dbReference>
<dbReference type="PROSITE" id="PS00455">
    <property type="entry name" value="AMP_BINDING"/>
    <property type="match status" value="2"/>
</dbReference>
<dbReference type="Pfam" id="PF00501">
    <property type="entry name" value="AMP-binding"/>
    <property type="match status" value="2"/>
</dbReference>
<proteinExistence type="inferred from homology"/>
<keyword evidence="7" id="KW-0045">Antibiotic biosynthesis</keyword>
<dbReference type="FunFam" id="1.10.1200.10:FF:000005">
    <property type="entry name" value="Nonribosomal peptide synthetase 1"/>
    <property type="match status" value="2"/>
</dbReference>
<dbReference type="OrthoDB" id="9765680at2"/>
<name>A0A398CR13_9BACL</name>
<dbReference type="Proteomes" id="UP000266340">
    <property type="component" value="Unassembled WGS sequence"/>
</dbReference>
<evidence type="ECO:0000256" key="5">
    <source>
        <dbReference type="ARBA" id="ARBA00022598"/>
    </source>
</evidence>
<evidence type="ECO:0000313" key="11">
    <source>
        <dbReference type="Proteomes" id="UP000266340"/>
    </source>
</evidence>
<dbReference type="PANTHER" id="PTHR45527:SF14">
    <property type="entry name" value="PLIPASTATIN SYNTHASE SUBUNIT B"/>
    <property type="match status" value="1"/>
</dbReference>
<dbReference type="Gene3D" id="3.30.559.10">
    <property type="entry name" value="Chloramphenicol acetyltransferase-like domain"/>
    <property type="match status" value="4"/>
</dbReference>
<evidence type="ECO:0000256" key="2">
    <source>
        <dbReference type="ARBA" id="ARBA00006432"/>
    </source>
</evidence>
<evidence type="ECO:0000259" key="9">
    <source>
        <dbReference type="PROSITE" id="PS50075"/>
    </source>
</evidence>
<evidence type="ECO:0000256" key="6">
    <source>
        <dbReference type="ARBA" id="ARBA00022737"/>
    </source>
</evidence>
<dbReference type="InterPro" id="IPR036736">
    <property type="entry name" value="ACP-like_sf"/>
</dbReference>
<keyword evidence="6" id="KW-0677">Repeat</keyword>
<dbReference type="NCBIfam" id="TIGR01720">
    <property type="entry name" value="NRPS-para261"/>
    <property type="match status" value="1"/>
</dbReference>
<dbReference type="PROSITE" id="PS00012">
    <property type="entry name" value="PHOSPHOPANTETHEINE"/>
    <property type="match status" value="2"/>
</dbReference>
<dbReference type="InterPro" id="IPR000873">
    <property type="entry name" value="AMP-dep_synth/lig_dom"/>
</dbReference>
<dbReference type="InterPro" id="IPR045851">
    <property type="entry name" value="AMP-bd_C_sf"/>
</dbReference>
<dbReference type="InterPro" id="IPR020845">
    <property type="entry name" value="AMP-binding_CS"/>
</dbReference>
<comment type="caution">
    <text evidence="10">The sequence shown here is derived from an EMBL/GenBank/DDBJ whole genome shotgun (WGS) entry which is preliminary data.</text>
</comment>
<dbReference type="Pfam" id="PF00550">
    <property type="entry name" value="PP-binding"/>
    <property type="match status" value="2"/>
</dbReference>
<organism evidence="10 11">
    <name type="scientific">Cohnella faecalis</name>
    <dbReference type="NCBI Taxonomy" id="2315694"/>
    <lineage>
        <taxon>Bacteria</taxon>
        <taxon>Bacillati</taxon>
        <taxon>Bacillota</taxon>
        <taxon>Bacilli</taxon>
        <taxon>Bacillales</taxon>
        <taxon>Paenibacillaceae</taxon>
        <taxon>Cohnella</taxon>
    </lineage>
</organism>
<dbReference type="InterPro" id="IPR009081">
    <property type="entry name" value="PP-bd_ACP"/>
</dbReference>
<keyword evidence="3" id="KW-0596">Phosphopantetheine</keyword>
<dbReference type="FunFam" id="2.30.38.10:FF:000001">
    <property type="entry name" value="Non-ribosomal peptide synthetase PvdI"/>
    <property type="match status" value="2"/>
</dbReference>
<dbReference type="Gene3D" id="3.30.300.30">
    <property type="match status" value="2"/>
</dbReference>
<dbReference type="SUPFAM" id="SSF52777">
    <property type="entry name" value="CoA-dependent acyltransferases"/>
    <property type="match status" value="7"/>
</dbReference>
<gene>
    <name evidence="10" type="ORF">D3H35_03225</name>
</gene>
<dbReference type="InterPro" id="IPR023213">
    <property type="entry name" value="CAT-like_dom_sf"/>
</dbReference>
<keyword evidence="5" id="KW-0436">Ligase</keyword>
<dbReference type="InterPro" id="IPR006162">
    <property type="entry name" value="Ppantetheine_attach_site"/>
</dbReference>
<dbReference type="Gene3D" id="2.30.38.10">
    <property type="entry name" value="Luciferase, Domain 3"/>
    <property type="match status" value="2"/>
</dbReference>
<dbReference type="Gene3D" id="3.30.559.30">
    <property type="entry name" value="Nonribosomal peptide synthetase, condensation domain"/>
    <property type="match status" value="3"/>
</dbReference>
<dbReference type="PANTHER" id="PTHR45527">
    <property type="entry name" value="NONRIBOSOMAL PEPTIDE SYNTHETASE"/>
    <property type="match status" value="1"/>
</dbReference>
<dbReference type="Pfam" id="PF00668">
    <property type="entry name" value="Condensation"/>
    <property type="match status" value="4"/>
</dbReference>
<evidence type="ECO:0000256" key="4">
    <source>
        <dbReference type="ARBA" id="ARBA00022553"/>
    </source>
</evidence>
<dbReference type="FunFam" id="3.30.300.30:FF:000010">
    <property type="entry name" value="Enterobactin synthetase component F"/>
    <property type="match status" value="2"/>
</dbReference>
<keyword evidence="4" id="KW-0597">Phosphoprotein</keyword>
<evidence type="ECO:0000313" key="10">
    <source>
        <dbReference type="EMBL" id="RIE04962.1"/>
    </source>
</evidence>
<dbReference type="SUPFAM" id="SSF47336">
    <property type="entry name" value="ACP-like"/>
    <property type="match status" value="2"/>
</dbReference>
<dbReference type="GO" id="GO:0031177">
    <property type="term" value="F:phosphopantetheine binding"/>
    <property type="evidence" value="ECO:0007669"/>
    <property type="project" value="InterPro"/>
</dbReference>
<dbReference type="NCBIfam" id="TIGR01733">
    <property type="entry name" value="AA-adenyl-dom"/>
    <property type="match status" value="2"/>
</dbReference>
<evidence type="ECO:0000256" key="8">
    <source>
        <dbReference type="ARBA" id="ARBA00023268"/>
    </source>
</evidence>
<keyword evidence="8" id="KW-0511">Multifunctional enzyme</keyword>
<dbReference type="InterPro" id="IPR010071">
    <property type="entry name" value="AA_adenyl_dom"/>
</dbReference>
<dbReference type="GO" id="GO:0016874">
    <property type="term" value="F:ligase activity"/>
    <property type="evidence" value="ECO:0007669"/>
    <property type="project" value="UniProtKB-KW"/>
</dbReference>
<dbReference type="GO" id="GO:0043041">
    <property type="term" value="P:amino acid activation for nonribosomal peptide biosynthetic process"/>
    <property type="evidence" value="ECO:0007669"/>
    <property type="project" value="TreeGrafter"/>
</dbReference>
<feature type="domain" description="Carrier" evidence="9">
    <location>
        <begin position="2468"/>
        <end position="2542"/>
    </location>
</feature>
<evidence type="ECO:0000256" key="7">
    <source>
        <dbReference type="ARBA" id="ARBA00023194"/>
    </source>
</evidence>
<evidence type="ECO:0000256" key="3">
    <source>
        <dbReference type="ARBA" id="ARBA00022450"/>
    </source>
</evidence>
<dbReference type="Gene3D" id="1.10.1200.10">
    <property type="entry name" value="ACP-like"/>
    <property type="match status" value="2"/>
</dbReference>
<dbReference type="SUPFAM" id="SSF56801">
    <property type="entry name" value="Acetyl-CoA synthetase-like"/>
    <property type="match status" value="2"/>
</dbReference>
<accession>A0A398CR13</accession>
<reference evidence="10 11" key="1">
    <citation type="submission" date="2018-09" db="EMBL/GenBank/DDBJ databases">
        <title>Cohnella cavernae sp. nov., isolated from a karst cave.</title>
        <authorList>
            <person name="Zhu H."/>
        </authorList>
    </citation>
    <scope>NUCLEOTIDE SEQUENCE [LARGE SCALE GENOMIC DNA]</scope>
    <source>
        <strain evidence="10 11">K2E09-144</strain>
    </source>
</reference>
<dbReference type="GO" id="GO:0005829">
    <property type="term" value="C:cytosol"/>
    <property type="evidence" value="ECO:0007669"/>
    <property type="project" value="TreeGrafter"/>
</dbReference>
<dbReference type="Gene3D" id="3.40.50.980">
    <property type="match status" value="4"/>
</dbReference>
<dbReference type="InterPro" id="IPR001242">
    <property type="entry name" value="Condensation_dom"/>
</dbReference>
<dbReference type="Pfam" id="PF13193">
    <property type="entry name" value="AMP-binding_C"/>
    <property type="match status" value="2"/>
</dbReference>
<dbReference type="CDD" id="cd19543">
    <property type="entry name" value="DCL_NRPS"/>
    <property type="match status" value="2"/>
</dbReference>
<dbReference type="InterPro" id="IPR025110">
    <property type="entry name" value="AMP-bd_C"/>
</dbReference>
<dbReference type="EMBL" id="QXJM01000017">
    <property type="protein sequence ID" value="RIE04962.1"/>
    <property type="molecule type" value="Genomic_DNA"/>
</dbReference>
<dbReference type="GO" id="GO:0044550">
    <property type="term" value="P:secondary metabolite biosynthetic process"/>
    <property type="evidence" value="ECO:0007669"/>
    <property type="project" value="UniProtKB-ARBA"/>
</dbReference>